<dbReference type="EMBL" id="CP001085">
    <property type="protein sequence ID" value="ADD79528.1"/>
    <property type="molecule type" value="Genomic_DNA"/>
</dbReference>
<evidence type="ECO:0000313" key="7">
    <source>
        <dbReference type="EMBL" id="ADD79424.1"/>
    </source>
</evidence>
<dbReference type="Pfam" id="PF00364">
    <property type="entry name" value="Biotin_lipoyl"/>
    <property type="match status" value="1"/>
</dbReference>
<dbReference type="RefSeq" id="WP_013087414.1">
    <property type="nucleotide sequence ID" value="NC_014109.1"/>
</dbReference>
<dbReference type="InterPro" id="IPR011053">
    <property type="entry name" value="Single_hybrid_motif"/>
</dbReference>
<feature type="coiled-coil region" evidence="5">
    <location>
        <begin position="42"/>
        <end position="72"/>
    </location>
</feature>
<proteinExistence type="predicted"/>
<dbReference type="NCBIfam" id="TIGR00531">
    <property type="entry name" value="BCCP"/>
    <property type="match status" value="1"/>
</dbReference>
<reference evidence="8 9" key="1">
    <citation type="submission" date="2008-05" db="EMBL/GenBank/DDBJ databases">
        <title>Genome sequence of Riesia pediculicola USDA.</title>
        <authorList>
            <person name="Kirkness E.F."/>
        </authorList>
    </citation>
    <scope>NUCLEOTIDE SEQUENCE [LARGE SCALE GENOMIC DNA]</scope>
    <source>
        <strain evidence="8 9">USDA</strain>
    </source>
</reference>
<dbReference type="InterPro" id="IPR050709">
    <property type="entry name" value="Biotin_Carboxyl_Carrier/Decarb"/>
</dbReference>
<accession>D4G7I1</accession>
<dbReference type="UniPathway" id="UPA00094"/>
<dbReference type="eggNOG" id="COG0511">
    <property type="taxonomic scope" value="Bacteria"/>
</dbReference>
<dbReference type="InterPro" id="IPR000089">
    <property type="entry name" value="Biotin_lipoyl"/>
</dbReference>
<keyword evidence="4" id="KW-0444">Lipid biosynthesis</keyword>
<dbReference type="Gene3D" id="2.40.50.100">
    <property type="match status" value="1"/>
</dbReference>
<evidence type="ECO:0000313" key="8">
    <source>
        <dbReference type="EMBL" id="ADD79528.1"/>
    </source>
</evidence>
<gene>
    <name evidence="8" type="primary">accB1</name>
    <name evidence="7" type="synonym">accB2</name>
    <name evidence="8" type="ordered locus">RIEPE_0007</name>
    <name evidence="7" type="ordered locus">RIEPE_0014</name>
</gene>
<keyword evidence="4" id="KW-0443">Lipid metabolism</keyword>
<evidence type="ECO:0000256" key="4">
    <source>
        <dbReference type="RuleBase" id="RU364072"/>
    </source>
</evidence>
<evidence type="ECO:0000256" key="5">
    <source>
        <dbReference type="SAM" id="Coils"/>
    </source>
</evidence>
<evidence type="ECO:0000256" key="2">
    <source>
        <dbReference type="ARBA" id="ARBA00017562"/>
    </source>
</evidence>
<dbReference type="PANTHER" id="PTHR45266">
    <property type="entry name" value="OXALOACETATE DECARBOXYLASE ALPHA CHAIN"/>
    <property type="match status" value="1"/>
</dbReference>
<name>D4G7I1_RIEPU</name>
<dbReference type="AlphaFoldDB" id="D4G7I1"/>
<dbReference type="GO" id="GO:0009317">
    <property type="term" value="C:acetyl-CoA carboxylase complex"/>
    <property type="evidence" value="ECO:0007669"/>
    <property type="project" value="InterPro"/>
</dbReference>
<organism evidence="8 9">
    <name type="scientific">Riesia pediculicola (strain USDA)</name>
    <dbReference type="NCBI Taxonomy" id="515618"/>
    <lineage>
        <taxon>Bacteria</taxon>
        <taxon>Pseudomonadati</taxon>
        <taxon>Pseudomonadota</taxon>
        <taxon>Gammaproteobacteria</taxon>
        <taxon>Enterobacterales</taxon>
        <taxon>Enterobacteriaceae</taxon>
        <taxon>Candidatus Riesia</taxon>
    </lineage>
</organism>
<keyword evidence="4" id="KW-0276">Fatty acid metabolism</keyword>
<dbReference type="SUPFAM" id="SSF51230">
    <property type="entry name" value="Single hybrid motif"/>
    <property type="match status" value="1"/>
</dbReference>
<evidence type="ECO:0000313" key="9">
    <source>
        <dbReference type="Proteomes" id="UP000001700"/>
    </source>
</evidence>
<comment type="pathway">
    <text evidence="4">Lipid metabolism; fatty acid biosynthesis.</text>
</comment>
<dbReference type="KEGG" id="rip:RIEPE_0007"/>
<dbReference type="Proteomes" id="UP000001700">
    <property type="component" value="Chromosome"/>
</dbReference>
<dbReference type="OrthoDB" id="9811735at2"/>
<dbReference type="InterPro" id="IPR001249">
    <property type="entry name" value="AcCoA_biotinCC"/>
</dbReference>
<dbReference type="KEGG" id="rip:RIEPE_0014"/>
<keyword evidence="5" id="KW-0175">Coiled coil</keyword>
<evidence type="ECO:0000259" key="6">
    <source>
        <dbReference type="PROSITE" id="PS50968"/>
    </source>
</evidence>
<dbReference type="PROSITE" id="PS50968">
    <property type="entry name" value="BIOTINYL_LIPOYL"/>
    <property type="match status" value="1"/>
</dbReference>
<dbReference type="GO" id="GO:0006633">
    <property type="term" value="P:fatty acid biosynthetic process"/>
    <property type="evidence" value="ECO:0007669"/>
    <property type="project" value="UniProtKB-UniPathway"/>
</dbReference>
<keyword evidence="9" id="KW-1185">Reference proteome</keyword>
<dbReference type="PRINTS" id="PR01071">
    <property type="entry name" value="ACOABIOTINCC"/>
</dbReference>
<evidence type="ECO:0000256" key="3">
    <source>
        <dbReference type="ARBA" id="ARBA00023267"/>
    </source>
</evidence>
<dbReference type="PANTHER" id="PTHR45266:SF3">
    <property type="entry name" value="OXALOACETATE DECARBOXYLASE ALPHA CHAIN"/>
    <property type="match status" value="1"/>
</dbReference>
<dbReference type="CDD" id="cd06850">
    <property type="entry name" value="biotinyl_domain"/>
    <property type="match status" value="1"/>
</dbReference>
<keyword evidence="3 4" id="KW-0092">Biotin</keyword>
<comment type="function">
    <text evidence="1 4">This protein is a component of the acetyl coenzyme A carboxylase complex; first, biotin carboxylase catalyzes the carboxylation of the carrier protein and then the transcarboxylase transfers the carboxyl group to form malonyl-CoA.</text>
</comment>
<dbReference type="STRING" id="515618.RIEPE_0007"/>
<feature type="domain" description="Lipoyl-binding" evidence="6">
    <location>
        <begin position="79"/>
        <end position="155"/>
    </location>
</feature>
<dbReference type="FunFam" id="2.40.50.100:FF:000003">
    <property type="entry name" value="Acetyl-CoA carboxylase biotin carboxyl carrier protein"/>
    <property type="match status" value="1"/>
</dbReference>
<dbReference type="GO" id="GO:0003989">
    <property type="term" value="F:acetyl-CoA carboxylase activity"/>
    <property type="evidence" value="ECO:0007669"/>
    <property type="project" value="InterPro"/>
</dbReference>
<protein>
    <recommendedName>
        <fullName evidence="2 4">Biotin carboxyl carrier protein of acetyl-CoA carboxylase</fullName>
    </recommendedName>
</protein>
<keyword evidence="4" id="KW-0275">Fatty acid biosynthesis</keyword>
<sequence length="161" mass="18860">MDIRKIEKIIELVQKFSISEIEISKNGELIKIKRTKESIKTEDLKIKRLKEIEKEKEEIERKTLQNRKQNNILKRDHKEHIIRSPIVGTFYRSLHIDSDPLVRVGQKIKKGDILCIIESMKIMNQIKSNQSGTIKEILTKDGDVVEFDTPLMILKLDIENV</sequence>
<dbReference type="EMBL" id="CP001085">
    <property type="protein sequence ID" value="ADD79424.1"/>
    <property type="molecule type" value="Genomic_DNA"/>
</dbReference>
<dbReference type="HOGENOM" id="CLU_016733_3_1_6"/>
<evidence type="ECO:0000256" key="1">
    <source>
        <dbReference type="ARBA" id="ARBA00003761"/>
    </source>
</evidence>